<reference evidence="2 3" key="1">
    <citation type="submission" date="2023-04" db="EMBL/GenBank/DDBJ databases">
        <title>Marinoamorphus aggregata gen. nov., sp. Nov., isolate from tissue of brittle star Ophioplocus japonicus.</title>
        <authorList>
            <person name="Kawano K."/>
            <person name="Sawayama S."/>
            <person name="Nakagawa S."/>
        </authorList>
    </citation>
    <scope>NUCLEOTIDE SEQUENCE [LARGE SCALE GENOMIC DNA]</scope>
    <source>
        <strain evidence="2 3">NKW23</strain>
    </source>
</reference>
<name>A0ABQ6LSW5_9RHOB</name>
<protein>
    <submittedName>
        <fullName evidence="2">Uncharacterized protein</fullName>
    </submittedName>
</protein>
<organism evidence="2 3">
    <name type="scientific">Paralimibaculum aggregatum</name>
    <dbReference type="NCBI Taxonomy" id="3036245"/>
    <lineage>
        <taxon>Bacteria</taxon>
        <taxon>Pseudomonadati</taxon>
        <taxon>Pseudomonadota</taxon>
        <taxon>Alphaproteobacteria</taxon>
        <taxon>Rhodobacterales</taxon>
        <taxon>Paracoccaceae</taxon>
        <taxon>Paralimibaculum</taxon>
    </lineage>
</organism>
<feature type="region of interest" description="Disordered" evidence="1">
    <location>
        <begin position="104"/>
        <end position="124"/>
    </location>
</feature>
<dbReference type="Proteomes" id="UP001239909">
    <property type="component" value="Unassembled WGS sequence"/>
</dbReference>
<dbReference type="EMBL" id="BSYI01000054">
    <property type="protein sequence ID" value="GMG85178.1"/>
    <property type="molecule type" value="Genomic_DNA"/>
</dbReference>
<evidence type="ECO:0000313" key="2">
    <source>
        <dbReference type="EMBL" id="GMG85178.1"/>
    </source>
</evidence>
<proteinExistence type="predicted"/>
<evidence type="ECO:0000256" key="1">
    <source>
        <dbReference type="SAM" id="MobiDB-lite"/>
    </source>
</evidence>
<comment type="caution">
    <text evidence="2">The sequence shown here is derived from an EMBL/GenBank/DDBJ whole genome shotgun (WGS) entry which is preliminary data.</text>
</comment>
<dbReference type="RefSeq" id="WP_285674443.1">
    <property type="nucleotide sequence ID" value="NZ_BSYI01000054.1"/>
</dbReference>
<sequence>MRSSIVSRCAFWRSCGATVPQVFDLLADPQERCDIFMITFTESTWAVVPANEAVKEKMKTYITYPPRKLRSETYTGPIRPSRYRRFSWVREQLEKDGVNIGMPTGNLARIHHGRAPPRARPYRE</sequence>
<evidence type="ECO:0000313" key="3">
    <source>
        <dbReference type="Proteomes" id="UP001239909"/>
    </source>
</evidence>
<gene>
    <name evidence="2" type="ORF">LNKW23_43940</name>
</gene>
<keyword evidence="3" id="KW-1185">Reference proteome</keyword>
<accession>A0ABQ6LSW5</accession>